<gene>
    <name evidence="4" type="ORF">NPE20_25840</name>
</gene>
<dbReference type="InterPro" id="IPR011042">
    <property type="entry name" value="6-blade_b-propeller_TolB-like"/>
</dbReference>
<feature type="domain" description="Cadherin-like beta-sandwich-like" evidence="3">
    <location>
        <begin position="2552"/>
        <end position="2624"/>
    </location>
</feature>
<proteinExistence type="predicted"/>
<feature type="domain" description="Cadherin-like beta-sandwich-like" evidence="3">
    <location>
        <begin position="1814"/>
        <end position="1893"/>
    </location>
</feature>
<evidence type="ECO:0000313" key="5">
    <source>
        <dbReference type="Proteomes" id="UP001204376"/>
    </source>
</evidence>
<evidence type="ECO:0000259" key="3">
    <source>
        <dbReference type="Pfam" id="PF12733"/>
    </source>
</evidence>
<dbReference type="InterPro" id="IPR013320">
    <property type="entry name" value="ConA-like_dom_sf"/>
</dbReference>
<feature type="domain" description="Cadherin-like beta-sandwich-like" evidence="3">
    <location>
        <begin position="850"/>
        <end position="939"/>
    </location>
</feature>
<dbReference type="Gene3D" id="2.40.10.500">
    <property type="match status" value="1"/>
</dbReference>
<dbReference type="InterPro" id="IPR000033">
    <property type="entry name" value="LDLR_classB_rpt"/>
</dbReference>
<protein>
    <submittedName>
        <fullName evidence="4">Cadherin-like beta sandwich domain-containing protein</fullName>
    </submittedName>
</protein>
<dbReference type="SUPFAM" id="SSF49313">
    <property type="entry name" value="Cadherin-like"/>
    <property type="match status" value="4"/>
</dbReference>
<name>A0ABT1T9Y8_9SPHI</name>
<feature type="domain" description="Cadherin-like beta-sandwich-like" evidence="3">
    <location>
        <begin position="2333"/>
        <end position="2420"/>
    </location>
</feature>
<dbReference type="Gene3D" id="2.120.10.30">
    <property type="entry name" value="TolB, C-terminal domain"/>
    <property type="match status" value="4"/>
</dbReference>
<dbReference type="RefSeq" id="WP_256541589.1">
    <property type="nucleotide sequence ID" value="NZ_JANHOH010000014.1"/>
</dbReference>
<dbReference type="Proteomes" id="UP001204376">
    <property type="component" value="Unassembled WGS sequence"/>
</dbReference>
<dbReference type="InterPro" id="IPR050952">
    <property type="entry name" value="TRIM-NHL_E3_ligases"/>
</dbReference>
<dbReference type="Pfam" id="PF12733">
    <property type="entry name" value="Cadherin-like"/>
    <property type="match status" value="11"/>
</dbReference>
<feature type="repeat" description="NHL" evidence="2">
    <location>
        <begin position="2161"/>
        <end position="2191"/>
    </location>
</feature>
<reference evidence="4 5" key="1">
    <citation type="submission" date="2022-07" db="EMBL/GenBank/DDBJ databases">
        <title>Mucilaginibacter sp. JC4.</title>
        <authorList>
            <person name="Le V."/>
            <person name="Ko S.-R."/>
            <person name="Ahn C.-Y."/>
            <person name="Oh H.-M."/>
        </authorList>
    </citation>
    <scope>NUCLEOTIDE SEQUENCE [LARGE SCALE GENOMIC DNA]</scope>
    <source>
        <strain evidence="4 5">JC4</strain>
    </source>
</reference>
<dbReference type="PANTHER" id="PTHR24104">
    <property type="entry name" value="E3 UBIQUITIN-PROTEIN LIGASE NHLRC1-RELATED"/>
    <property type="match status" value="1"/>
</dbReference>
<feature type="domain" description="Cadherin-like beta-sandwich-like" evidence="3">
    <location>
        <begin position="2653"/>
        <end position="2726"/>
    </location>
</feature>
<dbReference type="EMBL" id="JANHOH010000014">
    <property type="protein sequence ID" value="MCQ6961422.1"/>
    <property type="molecule type" value="Genomic_DNA"/>
</dbReference>
<dbReference type="Gene3D" id="2.60.40.10">
    <property type="entry name" value="Immunoglobulins"/>
    <property type="match status" value="3"/>
</dbReference>
<dbReference type="CDD" id="cd05819">
    <property type="entry name" value="NHL"/>
    <property type="match status" value="3"/>
</dbReference>
<dbReference type="PANTHER" id="PTHR24104:SF25">
    <property type="entry name" value="PROTEIN LIN-41"/>
    <property type="match status" value="1"/>
</dbReference>
<dbReference type="InterPro" id="IPR025883">
    <property type="entry name" value="Cadherin-like_domain"/>
</dbReference>
<evidence type="ECO:0000256" key="1">
    <source>
        <dbReference type="ARBA" id="ARBA00022737"/>
    </source>
</evidence>
<keyword evidence="1" id="KW-0677">Repeat</keyword>
<dbReference type="SMART" id="SM00135">
    <property type="entry name" value="LY"/>
    <property type="match status" value="4"/>
</dbReference>
<dbReference type="InterPro" id="IPR013783">
    <property type="entry name" value="Ig-like_fold"/>
</dbReference>
<evidence type="ECO:0000256" key="2">
    <source>
        <dbReference type="PROSITE-ProRule" id="PRU00504"/>
    </source>
</evidence>
<feature type="domain" description="Cadherin-like beta-sandwich-like" evidence="3">
    <location>
        <begin position="2752"/>
        <end position="2828"/>
    </location>
</feature>
<dbReference type="SUPFAM" id="SSF49899">
    <property type="entry name" value="Concanavalin A-like lectins/glucanases"/>
    <property type="match status" value="1"/>
</dbReference>
<feature type="domain" description="Cadherin-like beta-sandwich-like" evidence="3">
    <location>
        <begin position="1284"/>
        <end position="1371"/>
    </location>
</feature>
<dbReference type="PROSITE" id="PS51125">
    <property type="entry name" value="NHL"/>
    <property type="match status" value="1"/>
</dbReference>
<dbReference type="SUPFAM" id="SSF63829">
    <property type="entry name" value="Calcium-dependent phosphotriesterase"/>
    <property type="match status" value="3"/>
</dbReference>
<feature type="domain" description="Cadherin-like beta-sandwich-like" evidence="3">
    <location>
        <begin position="2447"/>
        <end position="2521"/>
    </location>
</feature>
<feature type="domain" description="Cadherin-like beta-sandwich-like" evidence="3">
    <location>
        <begin position="1717"/>
        <end position="1797"/>
    </location>
</feature>
<evidence type="ECO:0000313" key="4">
    <source>
        <dbReference type="EMBL" id="MCQ6961422.1"/>
    </source>
</evidence>
<accession>A0ABT1T9Y8</accession>
<feature type="domain" description="Cadherin-like beta-sandwich-like" evidence="3">
    <location>
        <begin position="2854"/>
        <end position="2929"/>
    </location>
</feature>
<feature type="domain" description="Cadherin-like beta-sandwich-like" evidence="3">
    <location>
        <begin position="1908"/>
        <end position="1993"/>
    </location>
</feature>
<organism evidence="4 5">
    <name type="scientific">Mucilaginibacter aquariorum</name>
    <dbReference type="NCBI Taxonomy" id="2967225"/>
    <lineage>
        <taxon>Bacteria</taxon>
        <taxon>Pseudomonadati</taxon>
        <taxon>Bacteroidota</taxon>
        <taxon>Sphingobacteriia</taxon>
        <taxon>Sphingobacteriales</taxon>
        <taxon>Sphingobacteriaceae</taxon>
        <taxon>Mucilaginibacter</taxon>
    </lineage>
</organism>
<sequence length="3054" mass="311237">MALPLPTPFITNVPKRFLLSYKLILKTVLFALLISTFNIAHAQQAYLASGGNAAAKGSFANNPIGQGAYMFNTGTNAYAQQDFPVGFSLDKLGLTSSTSLGGAYSLRLLNSLYSGPLVRVAIGSSFFDVYPDASAGLAFSLSSPVSAAYSTYDAAPTGATGTTLSTIIGSNSATVAIWYDQTVVHNYNAIQGNSSAQPQIINAGTINTANSKPAIKFSGTQFMLVTTTGLNFHMSGSIVYNAASSNTNSGNAGAWYTMAGIVGSEQGGVVNDWGYGVYNNKFTVGIGNIDGFSDASYGAGASVNDGTTRQTTWTRNYSSGVVAIYNNGTSEGSNTLPAGERNAVQSFSIGSSVPDGSFGFTGTISEIALFPIVYNLTERQAVEGSQSTYYNITAVTGSINTSGTLSALTTMRGTASASTTFNVSGAGLSSGILIAPPAGFEVSTNSSFSPTITVGTGGEIASTPVYIRLAASAAKGTYSGDIALSANGALPKTIATAVSTVTSNATDYPVISYGTAKVFATNTAITPVVPAATDVDAFGYSSSFGTVGGGVTQAMRIKKDAQGNVYLLDNIYPSKLFKFPADGSAAVEILTGSSSPKGFALDDAGNIYVADMGDNVVRKIEAGTGTITTLATGFTSAYSIAIGKNGIIYVADFNASSIKQIPAGGGTPVVVGTGFLNPTDVAVDAAGNVYVADQGNGKLKKIWITTDGHTEDVVDIRQPVAVAVDKADNVFVSDVSNFRIYELPANGSGPQIIASGSAVQNIYGLYSDAKGVLYAAQIPKNTGTVITPSGGYFLNTKLPAGLSFDQTTGTISGTPTEASAAKDYIITAYNSGSSQSTVVNISVKSTNANLSTLTVTGATMTPAFDAATISYSASVSTATTSVSITPTVADATATLSYNGDAVTSGSPITIALAAGDNVVPIIVTAESGVTKTYTITVNRAAIPTLNYGASRLFAENVAITPIVPTATNVSAFGYSSNFSTIGGGVTQAMRIKKDAQGNVYLLDNIYPSKLFKFPADGSAAVEIPTGGPSPKGFALDDAGNIYVADMTDNAVRKIEASTGTITTLATGFVTAYSVAVGKNGIIYVADFSAVDIKQIPAGGGFPVGVGAGFHQATDVAVDAAGNVYVADQGNGKLKKIWITTDGHTEDVTDIRQPVAVAVDKADNVFVSDISNFRIYELPANGSGPQIIASGSAVRNIYGLDADAKGVLYAAQIPNSTGTVITPSGGYFLNAKLPAGLSFDQTTGIISGTPTQTTAAKDYIITAYSNGGSTSATVNIGVIPDQARLTALTVTGATINPAFDENTTTYNASVSKDTTSVTITPTAADAGATIAYNGNAVVSGSPVTVTLVAGNNSIPFIVTAITGNTKTYTINVFKGSVPTVSYGTAQTFVLNTAITPLTPTSTHVGTLGYTNPLTDIGSGLGIQTYAAVVDDAGNTYLISNGRRSVQVIPANGDPAYDIGGDFNFPSALAIDKANNLYVADMSTIYKVAAGTTVLTPVSSTYGYVTGLTPDNEGNLYIADQTNPKISKLNISDGTSVNIGSDLGYPTAVQLRGGKLYVLEGQSTKIFRMNTDGSSLTTLVNYTGSHNIIIDPSGYLYAVSNGIIRYNLDGTNPQVAVSGNGDTYRVSVDKKGNIYIGTLSGGSMKLARPSGGYFIDKALPAGLNFDISTGTISGTPTVASPATNYTIIAYNGADSISTHVTIGAEANNDLTSLVTDVGTLTPIFDADSTSYKVTVDNGNIAANITATLSEASNALTINGITATSDTPASVALNVGDNNISVVVTSSDNSTKTYTVKIHRISNDYKLSNLISSVGSLSPSFDADVADYTIDLPYGTSSAKLTPTANAFATIKVADVITASGIASQDLSLQSGDNNIVVNVTAEEGISTNNYTVNLRVAAPSSVSLSGITLSVGTLSPAFNAGSTNYQVSVPVGTSAITVQPVLADALSVVTVNGSALDAMTGSVNVPLNDGLNVIAVNVVANDGTTTRSYTITVNKLIPAPTNAAIAAQVYKTGTAITPLNTGFGNVAAPGYFALADTINHTIPTPTGIAINKAGDLFVADITAGSIYKLSVGGGAPVAILTGLNTPLGVATDADGNVYAAALGNTTIKKVTPGGVITNLGNGLSFPTGLTVDGVGNIYVNETANHAVKKVTPAGITTTVTTALSFPYGITVDAAGNIYVADNSEGSIVKFGPNGEARTELITGLVNPTDVKLDAAGNIYVNQGGSNTLTKFDKNSANPVVISTGYTGLFGLAIGRDGKLYTTDNGKQSVNKLTPSGGYYLSDPLPDGLVFDSATGTISGIATSVTAAKDYSITAYNSGGSTASVVNISVLTNANLANLTLSTGTLSPVFDSGTINYTATANTSTIRLTPTTADNAATIKINGTPVANGEASGPIALNTGANNVMVTVTAQDGLTTKTYTVKIGKGLSNASLAILNVSPSKVLLTSNTPELVEYTTITNLGATSMVLTPTLKDANATLTINGVTATSGVASAPVALNPTGVTIISIVVTAQDGVTKRTYNVAVSKGPSNDASLVTLSGEPKSKLVLVSNTAQLVEYSTVTSLSTSSMAFTPTLKDANATLTINGVPAISGAVSSPVVLNPTGVTNVSIVVTAEDGITSRTYNIAVTKGPSSDASLTTLSIDPKSKLTLASSTAQLIQYTTLIGSTINSITLTPTLKEAHATMTINGSPAISGVASAPISVSIGTTTTVNIVVTAEDGITTKTYSVAITKAPSNDAALAILSVNPKSKLVVASSTSELVNYTTTVEAATASIMLTPTLKEAHATMTINGSPAISGVASAPISVSIGTTTTVNIVVTAEDGIATKTYSVAITKAPSNDAALAILSVNPKSKLVVASSTSELVNYTTTVEAATASIMLTPTLKEANATMTINGSPAINGVASSPISLSTGANTITIVVTAQDGITIRAYTVTVTRLSNNLAVDKAGADLLFANKAPSAIAPTGDDGVVVHQGISPNGDGSNDFLSIEGIMAYPNNRVSIMNTNGALVFEARDYGKDGSSLFNGHSNKTGAMLKAGTYFYQIEYKVGKENKRKTGYIVLKY</sequence>
<dbReference type="SUPFAM" id="SSF101898">
    <property type="entry name" value="NHL repeat"/>
    <property type="match status" value="1"/>
</dbReference>
<dbReference type="Pfam" id="PF05345">
    <property type="entry name" value="He_PIG"/>
    <property type="match status" value="4"/>
</dbReference>
<keyword evidence="5" id="KW-1185">Reference proteome</keyword>
<dbReference type="Pfam" id="PF13585">
    <property type="entry name" value="CHU_C"/>
    <property type="match status" value="1"/>
</dbReference>
<dbReference type="InterPro" id="IPR001258">
    <property type="entry name" value="NHL_repeat"/>
</dbReference>
<dbReference type="InterPro" id="IPR015919">
    <property type="entry name" value="Cadherin-like_sf"/>
</dbReference>
<comment type="caution">
    <text evidence="4">The sequence shown here is derived from an EMBL/GenBank/DDBJ whole genome shotgun (WGS) entry which is preliminary data.</text>
</comment>